<dbReference type="EMBL" id="UOGG01000052">
    <property type="protein sequence ID" value="VAX28185.1"/>
    <property type="molecule type" value="Genomic_DNA"/>
</dbReference>
<name>A0A3B1D8V6_9ZZZZ</name>
<evidence type="ECO:0000313" key="1">
    <source>
        <dbReference type="EMBL" id="VAX28185.1"/>
    </source>
</evidence>
<dbReference type="AlphaFoldDB" id="A0A3B1D8V6"/>
<dbReference type="InterPro" id="IPR006427">
    <property type="entry name" value="Portal_HK97"/>
</dbReference>
<proteinExistence type="predicted"/>
<protein>
    <submittedName>
        <fullName evidence="1">Gene Transfer Agent portal protein</fullName>
    </submittedName>
</protein>
<accession>A0A3B1D8V6</accession>
<dbReference type="NCBIfam" id="TIGR01537">
    <property type="entry name" value="portal_HK97"/>
    <property type="match status" value="1"/>
</dbReference>
<gene>
    <name evidence="1" type="ORF">MNBD_NITROSPINAE05-804</name>
</gene>
<sequence>MKILQWFKDITTKQSAVSRALTLFLPLDQGVRAKADYATLTKEGYTENSVVFACIKEISGAAAGVDWLLFERRPDGTRKKILAHPLLDLIARPNPLQGKFEFIESAIGYLYVSGNAYLEMVGPAPQTGDHPGIQPPPKEMYALRPDRMKVVPHPVNLVAGYEYSVSGQTVRMARERILHLKLFHPLDDWYGLSPIQVAALAIDKLNAGDKWNSALLQNSAVPSGALVSKERLTDEQFSRLKAEMRNQVQGIHNAREPLLLEQDLDWKELSISPKDMDWIEGLKFSALQIAQIYNVPAELIGLQPATFQNRKEGRKALYTEVICPALNRLRDQFNNLLTPKFGKGLYLDYDKSKIEALSEDQESLWKRANDSAFLTLNEKRHLVGYDTVQGGDELALANPNPTAKRKSA</sequence>
<organism evidence="1">
    <name type="scientific">hydrothermal vent metagenome</name>
    <dbReference type="NCBI Taxonomy" id="652676"/>
    <lineage>
        <taxon>unclassified sequences</taxon>
        <taxon>metagenomes</taxon>
        <taxon>ecological metagenomes</taxon>
    </lineage>
</organism>
<dbReference type="InterPro" id="IPR006944">
    <property type="entry name" value="Phage/GTA_portal"/>
</dbReference>
<reference evidence="1" key="1">
    <citation type="submission" date="2018-06" db="EMBL/GenBank/DDBJ databases">
        <authorList>
            <person name="Zhirakovskaya E."/>
        </authorList>
    </citation>
    <scope>NUCLEOTIDE SEQUENCE</scope>
</reference>
<dbReference type="Pfam" id="PF04860">
    <property type="entry name" value="Phage_portal"/>
    <property type="match status" value="1"/>
</dbReference>